<feature type="region of interest" description="Disordered" evidence="1">
    <location>
        <begin position="1"/>
        <end position="22"/>
    </location>
</feature>
<dbReference type="RefSeq" id="WP_378262341.1">
    <property type="nucleotide sequence ID" value="NZ_JBHSIT010000012.1"/>
</dbReference>
<protein>
    <recommendedName>
        <fullName evidence="4">CU044_5270 family protein</fullName>
    </recommendedName>
</protein>
<evidence type="ECO:0000313" key="2">
    <source>
        <dbReference type="EMBL" id="MFC4912435.1"/>
    </source>
</evidence>
<evidence type="ECO:0000256" key="1">
    <source>
        <dbReference type="SAM" id="MobiDB-lite"/>
    </source>
</evidence>
<dbReference type="Proteomes" id="UP001595872">
    <property type="component" value="Unassembled WGS sequence"/>
</dbReference>
<gene>
    <name evidence="2" type="ORF">ACFPCY_34405</name>
</gene>
<evidence type="ECO:0008006" key="4">
    <source>
        <dbReference type="Google" id="ProtNLM"/>
    </source>
</evidence>
<reference evidence="3" key="1">
    <citation type="journal article" date="2019" name="Int. J. Syst. Evol. Microbiol.">
        <title>The Global Catalogue of Microorganisms (GCM) 10K type strain sequencing project: providing services to taxonomists for standard genome sequencing and annotation.</title>
        <authorList>
            <consortium name="The Broad Institute Genomics Platform"/>
            <consortium name="The Broad Institute Genome Sequencing Center for Infectious Disease"/>
            <person name="Wu L."/>
            <person name="Ma J."/>
        </authorList>
    </citation>
    <scope>NUCLEOTIDE SEQUENCE [LARGE SCALE GENOMIC DNA]</scope>
    <source>
        <strain evidence="3">KLKA75</strain>
    </source>
</reference>
<name>A0ABV9UA24_9ACTN</name>
<comment type="caution">
    <text evidence="2">The sequence shown here is derived from an EMBL/GenBank/DDBJ whole genome shotgun (WGS) entry which is preliminary data.</text>
</comment>
<sequence>MDEIRMVRDAYGSPRPPTEEETSTAFAQLDALIKAEGDAPVTSVRRRPAGRAAGRFGGRFGGWFGGWRMRVGVGLLAAGTAAAAVIVASGQGDAPSGHGPGHGAGSAPDASGHEAFMQVAAKAELLPTGRYWYSDQIQGQSYMQRPKTGTYAIIGAHSETFQFTGADKKYGSAFLGRDLPARPATADDIPAWKRAGSPTSFRVWSNDHYYVYKAKATAWQDDPAGQGGGGTFTGPPGTLTPQQIAALPTDPDALAKLFFHPERPGWGGKIAEEKRKAGKVYRPAGPRDKLLITGDALKDMPLPPKVRAGLMRALAKEPGIRTLDGAVDPLGRKGVALTIDPRTATITGEYGAPKEEQGTYTARDELVFDPATGDLLSDQLVLVQPGGPYAARKPGSVINYWILRKAGWTDTKPQPPSKLPF</sequence>
<proteinExistence type="predicted"/>
<feature type="region of interest" description="Disordered" evidence="1">
    <location>
        <begin position="91"/>
        <end position="111"/>
    </location>
</feature>
<evidence type="ECO:0000313" key="3">
    <source>
        <dbReference type="Proteomes" id="UP001595872"/>
    </source>
</evidence>
<keyword evidence="3" id="KW-1185">Reference proteome</keyword>
<organism evidence="2 3">
    <name type="scientific">Actinomadura gamaensis</name>
    <dbReference type="NCBI Taxonomy" id="1763541"/>
    <lineage>
        <taxon>Bacteria</taxon>
        <taxon>Bacillati</taxon>
        <taxon>Actinomycetota</taxon>
        <taxon>Actinomycetes</taxon>
        <taxon>Streptosporangiales</taxon>
        <taxon>Thermomonosporaceae</taxon>
        <taxon>Actinomadura</taxon>
    </lineage>
</organism>
<accession>A0ABV9UA24</accession>
<dbReference type="EMBL" id="JBHSIT010000012">
    <property type="protein sequence ID" value="MFC4912435.1"/>
    <property type="molecule type" value="Genomic_DNA"/>
</dbReference>